<feature type="compositionally biased region" description="Basic and acidic residues" evidence="1">
    <location>
        <begin position="59"/>
        <end position="69"/>
    </location>
</feature>
<reference evidence="5" key="1">
    <citation type="journal article" date="2020" name="Microorganisms">
        <title>Complete Genome of a Member of a New Bacterial Lineage in the Microgenomates Group Reveals an Unusual Nucleotide Composition Disparity Between Two Strands of DNA and Limited Metabolic Potential.</title>
        <authorList>
            <person name="Kadnikov V.V."/>
            <person name="Mardanov A.V."/>
            <person name="Beletsky A.V."/>
            <person name="Karnachuk O.V."/>
            <person name="Ravin N.V."/>
        </authorList>
    </citation>
    <scope>NUCLEOTIDE SEQUENCE [LARGE SCALE GENOMIC DNA]</scope>
</reference>
<keyword evidence="2" id="KW-0472">Membrane</keyword>
<dbReference type="Proteomes" id="UP000463983">
    <property type="component" value="Chromosome"/>
</dbReference>
<keyword evidence="2" id="KW-0812">Transmembrane</keyword>
<dbReference type="RefSeq" id="WP_161931803.1">
    <property type="nucleotide sequence ID" value="NZ_CP047901.1"/>
</dbReference>
<dbReference type="EMBL" id="CP047901">
    <property type="protein sequence ID" value="QHO63421.1"/>
    <property type="molecule type" value="Genomic_DNA"/>
</dbReference>
<feature type="transmembrane region" description="Helical" evidence="2">
    <location>
        <begin position="695"/>
        <end position="711"/>
    </location>
</feature>
<evidence type="ECO:0000256" key="1">
    <source>
        <dbReference type="SAM" id="MobiDB-lite"/>
    </source>
</evidence>
<protein>
    <recommendedName>
        <fullName evidence="6">CARDB domain-containing protein</fullName>
    </recommendedName>
</protein>
<keyword evidence="2" id="KW-1133">Transmembrane helix</keyword>
<dbReference type="AlphaFoldDB" id="A0A857ND83"/>
<feature type="compositionally biased region" description="Low complexity" evidence="1">
    <location>
        <begin position="70"/>
        <end position="81"/>
    </location>
</feature>
<evidence type="ECO:0000313" key="4">
    <source>
        <dbReference type="EMBL" id="QHO63421.1"/>
    </source>
</evidence>
<feature type="chain" id="PRO_5032466754" description="CARDB domain-containing protein" evidence="3">
    <location>
        <begin position="37"/>
        <end position="783"/>
    </location>
</feature>
<dbReference type="InterPro" id="IPR013783">
    <property type="entry name" value="Ig-like_fold"/>
</dbReference>
<gene>
    <name evidence="4" type="ORF">MICH65_0440</name>
</gene>
<keyword evidence="3" id="KW-0732">Signal</keyword>
<dbReference type="KEGG" id="caqa:MICH65_0440"/>
<accession>A0A857ND83</accession>
<dbReference type="Gene3D" id="2.60.40.10">
    <property type="entry name" value="Immunoglobulins"/>
    <property type="match status" value="1"/>
</dbReference>
<name>A0A857ND83_9BACT</name>
<feature type="transmembrane region" description="Helical" evidence="2">
    <location>
        <begin position="723"/>
        <end position="740"/>
    </location>
</feature>
<proteinExistence type="predicted"/>
<feature type="region of interest" description="Disordered" evidence="1">
    <location>
        <begin position="53"/>
        <end position="81"/>
    </location>
</feature>
<evidence type="ECO:0000313" key="5">
    <source>
        <dbReference type="Proteomes" id="UP000463983"/>
    </source>
</evidence>
<feature type="signal peptide" evidence="3">
    <location>
        <begin position="1"/>
        <end position="36"/>
    </location>
</feature>
<evidence type="ECO:0000256" key="2">
    <source>
        <dbReference type="SAM" id="Phobius"/>
    </source>
</evidence>
<feature type="transmembrane region" description="Helical" evidence="2">
    <location>
        <begin position="760"/>
        <end position="779"/>
    </location>
</feature>
<organism evidence="4 5">
    <name type="scientific">Candidatus Chazhemtobacterium aquaticus</name>
    <dbReference type="NCBI Taxonomy" id="2715735"/>
    <lineage>
        <taxon>Bacteria</taxon>
        <taxon>Candidatus Chazhemtobacteraceae</taxon>
        <taxon>Candidatus Chazhemtobacterium</taxon>
    </lineage>
</organism>
<evidence type="ECO:0008006" key="6">
    <source>
        <dbReference type="Google" id="ProtNLM"/>
    </source>
</evidence>
<keyword evidence="5" id="KW-1185">Reference proteome</keyword>
<sequence>MISRKKLRRKTKKIAIALLNVVLLLNPIISTTMVMAEDGGGETIGEIVNIETQAPPTEEEVKTEPKEEAAQATPEETPSAELEMETGSAVAVAESVGVVNTTLVESEIEVATEVVKETEGDIVPFVMEKEATNSAEPESNEGGNEEGVNIEIDNQAEVVTIASASAITGENLQVQEGATGEAKMSTGTAVALANGVTVANTTLINSELEVGTISVVTPWEGDLILEQMNGKEGSFFKLIGGIDISNTGQVYGETTAEAITGENVQQASGSATMETGDAVALASNKTMADTTLIGVDVFELLVENLFLWSGGIRNWEHAGSWTDPLTMLAGTGKGGCEADGCINEVEIENEAKVTTVAQATAVSGGNTQVTSGNASMVTGPAYAGASTTNIVNTTLIDSRYRLLQLLLFSPWKGDLVFAYPDLVAGLQVPGEVKAGEILRFKAGVVNEGDKKMVDSKLRVLVSDGTKIVLDQERGVGDLDVNELREEEFELKVDSGWQKLMVRVEATGSEADENESNNWAEAEVSILEQVDGAGGSDEESEAEASLALTGGNNIGEYVYGGDGVRYQFKVCNEGPSGTNELMMIQRFFNQDGVWLGEMELPLGELESGKCRNVNFVFTVPPVAGEYYTETVVKGMAGGRTEIFSNTINDPLPVRGRLASLIVSEAAAQEGSILGGSEDMVLGDQDSASVCANCNPWPWYGLSVVLSLSYYWLNSKKEDVRKRRYGLGMTAPLIAYGGLWMSSPGCRDGLLLLGRSGFWCKWFLVIALVIYGVIMVGGESIRRRK</sequence>
<evidence type="ECO:0000256" key="3">
    <source>
        <dbReference type="SAM" id="SignalP"/>
    </source>
</evidence>